<gene>
    <name evidence="4" type="primary">DCAF7</name>
    <name evidence="4" type="ORF">F1559_000654</name>
</gene>
<dbReference type="InterPro" id="IPR015943">
    <property type="entry name" value="WD40/YVTN_repeat-like_dom_sf"/>
</dbReference>
<evidence type="ECO:0000313" key="5">
    <source>
        <dbReference type="Proteomes" id="UP000530660"/>
    </source>
</evidence>
<protein>
    <submittedName>
        <fullName evidence="4">Ddb1 and cul4 associated factor 7</fullName>
    </submittedName>
</protein>
<dbReference type="OrthoDB" id="24670at2759"/>
<dbReference type="SUPFAM" id="SSF50978">
    <property type="entry name" value="WD40 repeat-like"/>
    <property type="match status" value="1"/>
</dbReference>
<feature type="repeat" description="WD" evidence="3">
    <location>
        <begin position="181"/>
        <end position="223"/>
    </location>
</feature>
<keyword evidence="5" id="KW-1185">Reference proteome</keyword>
<dbReference type="Proteomes" id="UP000530660">
    <property type="component" value="Unassembled WGS sequence"/>
</dbReference>
<dbReference type="InterPro" id="IPR001680">
    <property type="entry name" value="WD40_rpt"/>
</dbReference>
<keyword evidence="1 3" id="KW-0853">WD repeat</keyword>
<evidence type="ECO:0000256" key="3">
    <source>
        <dbReference type="PROSITE-ProRule" id="PRU00221"/>
    </source>
</evidence>
<dbReference type="PROSITE" id="PS50082">
    <property type="entry name" value="WD_REPEATS_2"/>
    <property type="match status" value="2"/>
</dbReference>
<sequence>MSRDPENGLKSALGGGGSEGQLQWQAPWPLYAVAWCAASSARGLARLALGSFIDGPSGNYIQIVDLVPGSDPPKRQSEPRHTRSLVYPCTKLLWEPAYEQSLERSRRDRLASASDFLRLWAVSEESMVLLASLKASNRPEQTAPLTAMDWNEVDRSALATASVDTTVAVWDPELGRIRTQLIAHDNAVYDISFDQSTAHHFVTCGADGSVRLFDLRSLDHSTVLYESPTSNPLLRVSWNRQNNHYLLTLPSRSRLAVVLDIRMPAVPMAYIGSNEAPLNALSWSPSSANHLATADMDGHVALWELYQTVPKSEVRSFAECSLEGPVDNLAWSPALPEWIAAVVAPSAVHVLQI</sequence>
<dbReference type="SMART" id="SM00320">
    <property type="entry name" value="WD40"/>
    <property type="match status" value="3"/>
</dbReference>
<dbReference type="EMBL" id="VWRR01000006">
    <property type="protein sequence ID" value="KAF6003467.1"/>
    <property type="molecule type" value="Genomic_DNA"/>
</dbReference>
<accession>A0A7J7ILT0</accession>
<dbReference type="AlphaFoldDB" id="A0A7J7ILT0"/>
<dbReference type="PROSITE" id="PS00678">
    <property type="entry name" value="WD_REPEATS_1"/>
    <property type="match status" value="1"/>
</dbReference>
<reference evidence="4 5" key="1">
    <citation type="journal article" date="2020" name="J. Phycol.">
        <title>Comparative genome analysis reveals Cyanidiococcus gen. nov., a new extremophilic red algal genus sister to Cyanidioschyzon (Cyanidioschyzonaceae, Rhodophyta).</title>
        <authorList>
            <person name="Liu S.-L."/>
            <person name="Chiang Y.-R."/>
            <person name="Yoon H.S."/>
            <person name="Fu H.-Y."/>
        </authorList>
    </citation>
    <scope>NUCLEOTIDE SEQUENCE [LARGE SCALE GENOMIC DNA]</scope>
    <source>
        <strain evidence="4 5">THAL066</strain>
    </source>
</reference>
<dbReference type="Pfam" id="PF00400">
    <property type="entry name" value="WD40"/>
    <property type="match status" value="2"/>
</dbReference>
<feature type="repeat" description="WD" evidence="3">
    <location>
        <begin position="271"/>
        <end position="305"/>
    </location>
</feature>
<proteinExistence type="predicted"/>
<evidence type="ECO:0000256" key="2">
    <source>
        <dbReference type="ARBA" id="ARBA00022737"/>
    </source>
</evidence>
<evidence type="ECO:0000313" key="4">
    <source>
        <dbReference type="EMBL" id="KAF6003467.1"/>
    </source>
</evidence>
<organism evidence="4 5">
    <name type="scientific">Cyanidiococcus yangmingshanensis</name>
    <dbReference type="NCBI Taxonomy" id="2690220"/>
    <lineage>
        <taxon>Eukaryota</taxon>
        <taxon>Rhodophyta</taxon>
        <taxon>Bangiophyceae</taxon>
        <taxon>Cyanidiales</taxon>
        <taxon>Cyanidiaceae</taxon>
        <taxon>Cyanidiococcus</taxon>
    </lineage>
</organism>
<dbReference type="InterPro" id="IPR019775">
    <property type="entry name" value="WD40_repeat_CS"/>
</dbReference>
<keyword evidence="2" id="KW-0677">Repeat</keyword>
<dbReference type="InterPro" id="IPR045159">
    <property type="entry name" value="DCAF7-like"/>
</dbReference>
<dbReference type="PANTHER" id="PTHR19919">
    <property type="entry name" value="WD REPEAT CONTAINING PROTEIN"/>
    <property type="match status" value="1"/>
</dbReference>
<dbReference type="InterPro" id="IPR036322">
    <property type="entry name" value="WD40_repeat_dom_sf"/>
</dbReference>
<comment type="caution">
    <text evidence="4">The sequence shown here is derived from an EMBL/GenBank/DDBJ whole genome shotgun (WGS) entry which is preliminary data.</text>
</comment>
<evidence type="ECO:0000256" key="1">
    <source>
        <dbReference type="ARBA" id="ARBA00022574"/>
    </source>
</evidence>
<name>A0A7J7ILT0_9RHOD</name>
<dbReference type="Gene3D" id="2.130.10.10">
    <property type="entry name" value="YVTN repeat-like/Quinoprotein amine dehydrogenase"/>
    <property type="match status" value="1"/>
</dbReference>